<dbReference type="AlphaFoldDB" id="B6U7Q3"/>
<proteinExistence type="evidence at transcript level"/>
<dbReference type="EMBL" id="EU973268">
    <property type="protein sequence ID" value="ACG45386.1"/>
    <property type="molecule type" value="mRNA"/>
</dbReference>
<organism evidence="1">
    <name type="scientific">Zea mays</name>
    <name type="common">Maize</name>
    <dbReference type="NCBI Taxonomy" id="4577"/>
    <lineage>
        <taxon>Eukaryota</taxon>
        <taxon>Viridiplantae</taxon>
        <taxon>Streptophyta</taxon>
        <taxon>Embryophyta</taxon>
        <taxon>Tracheophyta</taxon>
        <taxon>Spermatophyta</taxon>
        <taxon>Magnoliopsida</taxon>
        <taxon>Liliopsida</taxon>
        <taxon>Poales</taxon>
        <taxon>Poaceae</taxon>
        <taxon>PACMAD clade</taxon>
        <taxon>Panicoideae</taxon>
        <taxon>Andropogonodae</taxon>
        <taxon>Andropogoneae</taxon>
        <taxon>Tripsacinae</taxon>
        <taxon>Zea</taxon>
    </lineage>
</organism>
<evidence type="ECO:0000313" key="1">
    <source>
        <dbReference type="EMBL" id="ACG45386.1"/>
    </source>
</evidence>
<reference evidence="1" key="1">
    <citation type="journal article" date="2009" name="Plant Mol. Biol.">
        <title>Insights into corn genes derived from large-scale cDNA sequencing.</title>
        <authorList>
            <person name="Alexandrov N.N."/>
            <person name="Brover V.V."/>
            <person name="Freidin S."/>
            <person name="Troukhan M.E."/>
            <person name="Tatarinova T.V."/>
            <person name="Zhang H."/>
            <person name="Swaller T.J."/>
            <person name="Lu Y.P."/>
            <person name="Bouck J."/>
            <person name="Flavell R.B."/>
            <person name="Feldmann K.A."/>
        </authorList>
    </citation>
    <scope>NUCLEOTIDE SEQUENCE</scope>
</reference>
<name>B6U7Q3_MAIZE</name>
<protein>
    <submittedName>
        <fullName evidence="1">Uncharacterized protein</fullName>
    </submittedName>
</protein>
<sequence>MHDEVLFVSVTNSTYGAPTGGTNAVIASSNEC</sequence>
<accession>B6U7Q3</accession>